<keyword evidence="1 2" id="KW-0479">Metal-binding</keyword>
<evidence type="ECO:0000256" key="3">
    <source>
        <dbReference type="SAM" id="MobiDB-lite"/>
    </source>
</evidence>
<evidence type="ECO:0000259" key="4">
    <source>
        <dbReference type="PROSITE" id="PS51864"/>
    </source>
</evidence>
<dbReference type="AlphaFoldDB" id="A0A9X6NJS2"/>
<feature type="domain" description="Peptidase M12A" evidence="4">
    <location>
        <begin position="52"/>
        <end position="251"/>
    </location>
</feature>
<feature type="region of interest" description="Disordered" evidence="3">
    <location>
        <begin position="1"/>
        <end position="27"/>
    </location>
</feature>
<protein>
    <recommendedName>
        <fullName evidence="2">Metalloendopeptidase</fullName>
        <ecNumber evidence="2">3.4.24.-</ecNumber>
    </recommendedName>
</protein>
<dbReference type="Proteomes" id="UP000192578">
    <property type="component" value="Unassembled WGS sequence"/>
</dbReference>
<dbReference type="InterPro" id="IPR034035">
    <property type="entry name" value="Astacin-like_dom"/>
</dbReference>
<reference evidence="6" key="1">
    <citation type="submission" date="2017-01" db="EMBL/GenBank/DDBJ databases">
        <title>Comparative genomics of anhydrobiosis in the tardigrade Hypsibius dujardini.</title>
        <authorList>
            <person name="Yoshida Y."/>
            <person name="Koutsovoulos G."/>
            <person name="Laetsch D."/>
            <person name="Stevens L."/>
            <person name="Kumar S."/>
            <person name="Horikawa D."/>
            <person name="Ishino K."/>
            <person name="Komine S."/>
            <person name="Tomita M."/>
            <person name="Blaxter M."/>
            <person name="Arakawa K."/>
        </authorList>
    </citation>
    <scope>NUCLEOTIDE SEQUENCE [LARGE SCALE GENOMIC DNA]</scope>
    <source>
        <strain evidence="6">Z151</strain>
    </source>
</reference>
<name>A0A9X6NJS2_HYPEX</name>
<keyword evidence="1 2" id="KW-0378">Hydrolase</keyword>
<dbReference type="SUPFAM" id="SSF55486">
    <property type="entry name" value="Metalloproteases ('zincins'), catalytic domain"/>
    <property type="match status" value="1"/>
</dbReference>
<feature type="binding site" evidence="1">
    <location>
        <position position="157"/>
    </location>
    <ligand>
        <name>Zn(2+)</name>
        <dbReference type="ChEBI" id="CHEBI:29105"/>
        <note>catalytic</note>
    </ligand>
</feature>
<sequence>MFTPIVSVPTSAPLLEPPDDAADPPTGTLFERDIMGVDSESVEQGSLSGGKNGVSNEAARWPNAEVPYVFSKLYERDAARKHIVLTAMRGFDRTCVRFIPRKNERDYIVINAGNRLCASFVGNQHQGKQDVFLSIGACTDELGKIQHELMHAIGFYHEQSRIDRDDYVEINWDNVQSRGDFQRYDNTTAFGLPYDFGSILHYGTNDLGINESVWTIRPLLQYRANYSSAIGQRLWLSDSDEEKINRMYKCGKHRPPVPEGFATTDVSDHIMESTTSSYRTARRKSSTPSDRTTTRPGIMARMGKFFKSLFG</sequence>
<feature type="disulfide bond" evidence="1">
    <location>
        <begin position="95"/>
        <end position="250"/>
    </location>
</feature>
<dbReference type="CDD" id="cd04280">
    <property type="entry name" value="ZnMc_astacin_like"/>
    <property type="match status" value="1"/>
</dbReference>
<gene>
    <name evidence="5" type="ORF">BV898_15159</name>
</gene>
<dbReference type="PANTHER" id="PTHR10127">
    <property type="entry name" value="DISCOIDIN, CUB, EGF, LAMININ , AND ZINC METALLOPROTEASE DOMAIN CONTAINING"/>
    <property type="match status" value="1"/>
</dbReference>
<feature type="binding site" evidence="1">
    <location>
        <position position="147"/>
    </location>
    <ligand>
        <name>Zn(2+)</name>
        <dbReference type="ChEBI" id="CHEBI:29105"/>
        <note>catalytic</note>
    </ligand>
</feature>
<keyword evidence="1 2" id="KW-0482">Metalloprotease</keyword>
<feature type="compositionally biased region" description="Low complexity" evidence="3">
    <location>
        <begin position="286"/>
        <end position="295"/>
    </location>
</feature>
<keyword evidence="1 2" id="KW-0645">Protease</keyword>
<keyword evidence="6" id="KW-1185">Reference proteome</keyword>
<keyword evidence="1" id="KW-1015">Disulfide bond</keyword>
<dbReference type="InterPro" id="IPR006026">
    <property type="entry name" value="Peptidase_Metallo"/>
</dbReference>
<dbReference type="PROSITE" id="PS51864">
    <property type="entry name" value="ASTACIN"/>
    <property type="match status" value="1"/>
</dbReference>
<organism evidence="5 6">
    <name type="scientific">Hypsibius exemplaris</name>
    <name type="common">Freshwater tardigrade</name>
    <dbReference type="NCBI Taxonomy" id="2072580"/>
    <lineage>
        <taxon>Eukaryota</taxon>
        <taxon>Metazoa</taxon>
        <taxon>Ecdysozoa</taxon>
        <taxon>Tardigrada</taxon>
        <taxon>Eutardigrada</taxon>
        <taxon>Parachela</taxon>
        <taxon>Hypsibioidea</taxon>
        <taxon>Hypsibiidae</taxon>
        <taxon>Hypsibius</taxon>
    </lineage>
</organism>
<feature type="region of interest" description="Disordered" evidence="3">
    <location>
        <begin position="273"/>
        <end position="297"/>
    </location>
</feature>
<evidence type="ECO:0000313" key="5">
    <source>
        <dbReference type="EMBL" id="OWA50649.1"/>
    </source>
</evidence>
<dbReference type="SMART" id="SM00235">
    <property type="entry name" value="ZnMc"/>
    <property type="match status" value="1"/>
</dbReference>
<dbReference type="GO" id="GO:0004222">
    <property type="term" value="F:metalloendopeptidase activity"/>
    <property type="evidence" value="ECO:0007669"/>
    <property type="project" value="UniProtKB-UniRule"/>
</dbReference>
<proteinExistence type="predicted"/>
<dbReference type="GO" id="GO:0006508">
    <property type="term" value="P:proteolysis"/>
    <property type="evidence" value="ECO:0007669"/>
    <property type="project" value="UniProtKB-KW"/>
</dbReference>
<dbReference type="Pfam" id="PF01400">
    <property type="entry name" value="Astacin"/>
    <property type="match status" value="1"/>
</dbReference>
<evidence type="ECO:0000256" key="1">
    <source>
        <dbReference type="PROSITE-ProRule" id="PRU01211"/>
    </source>
</evidence>
<comment type="cofactor">
    <cofactor evidence="1 2">
        <name>Zn(2+)</name>
        <dbReference type="ChEBI" id="CHEBI:29105"/>
    </cofactor>
    <text evidence="1 2">Binds 1 zinc ion per subunit.</text>
</comment>
<keyword evidence="1 2" id="KW-0862">Zinc</keyword>
<dbReference type="PRINTS" id="PR00480">
    <property type="entry name" value="ASTACIN"/>
</dbReference>
<dbReference type="EC" id="3.4.24.-" evidence="2"/>
<feature type="active site" evidence="1">
    <location>
        <position position="148"/>
    </location>
</feature>
<evidence type="ECO:0000313" key="6">
    <source>
        <dbReference type="Proteomes" id="UP000192578"/>
    </source>
</evidence>
<comment type="caution">
    <text evidence="5">The sequence shown here is derived from an EMBL/GenBank/DDBJ whole genome shotgun (WGS) entry which is preliminary data.</text>
</comment>
<dbReference type="InterPro" id="IPR001506">
    <property type="entry name" value="Peptidase_M12A"/>
</dbReference>
<dbReference type="InterPro" id="IPR024079">
    <property type="entry name" value="MetalloPept_cat_dom_sf"/>
</dbReference>
<accession>A0A9X6NJS2</accession>
<dbReference type="OrthoDB" id="291007at2759"/>
<dbReference type="EMBL" id="MTYJ01000198">
    <property type="protein sequence ID" value="OWA50649.1"/>
    <property type="molecule type" value="Genomic_DNA"/>
</dbReference>
<dbReference type="PANTHER" id="PTHR10127:SF883">
    <property type="entry name" value="ZINC METALLOPROTEINASE NAS-8"/>
    <property type="match status" value="1"/>
</dbReference>
<dbReference type="GO" id="GO:0008270">
    <property type="term" value="F:zinc ion binding"/>
    <property type="evidence" value="ECO:0007669"/>
    <property type="project" value="UniProtKB-UniRule"/>
</dbReference>
<evidence type="ECO:0000256" key="2">
    <source>
        <dbReference type="RuleBase" id="RU361183"/>
    </source>
</evidence>
<dbReference type="Gene3D" id="3.40.390.10">
    <property type="entry name" value="Collagenase (Catalytic Domain)"/>
    <property type="match status" value="1"/>
</dbReference>
<comment type="caution">
    <text evidence="1">Lacks conserved residue(s) required for the propagation of feature annotation.</text>
</comment>
<feature type="binding site" evidence="1">
    <location>
        <position position="151"/>
    </location>
    <ligand>
        <name>Zn(2+)</name>
        <dbReference type="ChEBI" id="CHEBI:29105"/>
        <note>catalytic</note>
    </ligand>
</feature>